<sequence>MEQNMDAGWELHPIGGDTGQAYMAVRAQERVFLKRNSSPFLAALSGEGIAPKLMWTKRAGNGDVLTAQEWLNGRSLTTEEMNSMEVIDLLKEIHQSPNLLLMLQKIQGEEYTAQHFIEDYLVNLQSGLQSHRFLSEVLDYLKETLPLVLEAGKTVCHGDLDRRNFLLANDKLYLIDWEMVRLADPVSDLTMILTQYIPVHQWGEWLDAYGLNLSTNIYQRIEWYALMNCLNFIKKSHFEGRYYEMNEKILVVKSIYNHRLMKEEEY</sequence>
<dbReference type="InterPro" id="IPR052077">
    <property type="entry name" value="CcrZ_PhaseVar_Mediator"/>
</dbReference>
<organism evidence="2 3">
    <name type="scientific">Granulicatella elegans ATCC 700633</name>
    <dbReference type="NCBI Taxonomy" id="626369"/>
    <lineage>
        <taxon>Bacteria</taxon>
        <taxon>Bacillati</taxon>
        <taxon>Bacillota</taxon>
        <taxon>Bacilli</taxon>
        <taxon>Lactobacillales</taxon>
        <taxon>Carnobacteriaceae</taxon>
        <taxon>Granulicatella</taxon>
    </lineage>
</organism>
<dbReference type="InterPro" id="IPR011009">
    <property type="entry name" value="Kinase-like_dom_sf"/>
</dbReference>
<dbReference type="eggNOG" id="COG0510">
    <property type="taxonomic scope" value="Bacteria"/>
</dbReference>
<dbReference type="PANTHER" id="PTHR40086:SF1">
    <property type="entry name" value="CELL CYCLE REGULATOR CCRZ"/>
    <property type="match status" value="1"/>
</dbReference>
<dbReference type="RefSeq" id="WP_006702302.1">
    <property type="nucleotide sequence ID" value="NZ_KI391971.1"/>
</dbReference>
<dbReference type="EMBL" id="ACRF02000016">
    <property type="protein sequence ID" value="EEW93147.1"/>
    <property type="molecule type" value="Genomic_DNA"/>
</dbReference>
<proteinExistence type="predicted"/>
<dbReference type="AlphaFoldDB" id="D0BJ94"/>
<evidence type="ECO:0000259" key="1">
    <source>
        <dbReference type="Pfam" id="PF01636"/>
    </source>
</evidence>
<dbReference type="PANTHER" id="PTHR40086">
    <property type="entry name" value="PHOSPHOTRANSFERASE YTMP-RELATED"/>
    <property type="match status" value="1"/>
</dbReference>
<name>D0BJ94_9LACT</name>
<dbReference type="STRING" id="626369.HMPREF0446_00029"/>
<dbReference type="OrthoDB" id="3171511at2"/>
<dbReference type="Proteomes" id="UP000002939">
    <property type="component" value="Unassembled WGS sequence"/>
</dbReference>
<keyword evidence="3" id="KW-1185">Reference proteome</keyword>
<dbReference type="SUPFAM" id="SSF56112">
    <property type="entry name" value="Protein kinase-like (PK-like)"/>
    <property type="match status" value="1"/>
</dbReference>
<evidence type="ECO:0000313" key="3">
    <source>
        <dbReference type="Proteomes" id="UP000002939"/>
    </source>
</evidence>
<dbReference type="HOGENOM" id="CLU_093117_0_0_9"/>
<protein>
    <recommendedName>
        <fullName evidence="1">Aminoglycoside phosphotransferase domain-containing protein</fullName>
    </recommendedName>
</protein>
<dbReference type="Pfam" id="PF01636">
    <property type="entry name" value="APH"/>
    <property type="match status" value="1"/>
</dbReference>
<comment type="caution">
    <text evidence="2">The sequence shown here is derived from an EMBL/GenBank/DDBJ whole genome shotgun (WGS) entry which is preliminary data.</text>
</comment>
<dbReference type="Gene3D" id="3.90.1200.10">
    <property type="match status" value="1"/>
</dbReference>
<gene>
    <name evidence="2" type="ORF">HMPREF0446_00029</name>
</gene>
<reference evidence="2" key="2">
    <citation type="submission" date="2011-10" db="EMBL/GenBank/DDBJ databases">
        <title>The Genome Sequence of Granulicatella elegans ATCC 700633.</title>
        <authorList>
            <consortium name="The Broad Institute Genome Sequencing Platform"/>
            <consortium name="The Broad Institute Genome Sequencing Center for Infectious Disease"/>
            <person name="Earl A."/>
            <person name="Ward D."/>
            <person name="Feldgarden M."/>
            <person name="Gevers D."/>
            <person name="Sibley C.D."/>
            <person name="Field T.R."/>
            <person name="Grinwis M."/>
            <person name="Eshaghurshan C.S."/>
            <person name="Surette M.G."/>
            <person name="Young S.K."/>
            <person name="Zeng Q."/>
            <person name="Gargeya S."/>
            <person name="Fitzgerald M."/>
            <person name="Haas B."/>
            <person name="Abouelleil A."/>
            <person name="Alvarado L."/>
            <person name="Arachchi H.M."/>
            <person name="Berlin A."/>
            <person name="Brown A."/>
            <person name="Chapman S.B."/>
            <person name="Chen Z."/>
            <person name="Dunbar C."/>
            <person name="Freedman E."/>
            <person name="Gearin G."/>
            <person name="Goldberg J."/>
            <person name="Griggs A."/>
            <person name="Gujja S."/>
            <person name="Heiman D."/>
            <person name="Howarth C."/>
            <person name="Larson L."/>
            <person name="Lui A."/>
            <person name="MacDonald P.J.P."/>
            <person name="Montmayeur A."/>
            <person name="Murphy C."/>
            <person name="Neiman D."/>
            <person name="Pearson M."/>
            <person name="Priest M."/>
            <person name="Roberts A."/>
            <person name="Saif S."/>
            <person name="Shea T."/>
            <person name="Shenoy N."/>
            <person name="Sisk P."/>
            <person name="Stolte C."/>
            <person name="Sykes S."/>
            <person name="Wortman J."/>
            <person name="Nusbaum C."/>
            <person name="Birren B."/>
        </authorList>
    </citation>
    <scope>NUCLEOTIDE SEQUENCE [LARGE SCALE GENOMIC DNA]</scope>
    <source>
        <strain evidence="2">ATCC 700633</strain>
    </source>
</reference>
<reference evidence="2" key="1">
    <citation type="submission" date="2009-09" db="EMBL/GenBank/DDBJ databases">
        <authorList>
            <consortium name="The Broad Institute Genome Sequencing Platform"/>
            <person name="Ward D."/>
            <person name="Feldgarden M."/>
            <person name="Earl A."/>
            <person name="Young S.K."/>
            <person name="Zeng Q."/>
            <person name="Koehrsen M."/>
            <person name="Alvarado L."/>
            <person name="Berlin A."/>
            <person name="Bochicchio J."/>
            <person name="Borenstein D."/>
            <person name="Chapman S.B."/>
            <person name="Chen Z."/>
            <person name="Engels R."/>
            <person name="Freedman E."/>
            <person name="Gellesch M."/>
            <person name="Goldberg J."/>
            <person name="Griggs A."/>
            <person name="Gujja S."/>
            <person name="Heilman E."/>
            <person name="Heiman D."/>
            <person name="Hepburn T."/>
            <person name="Howarth C."/>
            <person name="Jen D."/>
            <person name="Larson L."/>
            <person name="Lewis B."/>
            <person name="Mehta T."/>
            <person name="Park D."/>
            <person name="Pearson M."/>
            <person name="Roberts A."/>
            <person name="Saif S."/>
            <person name="Shea T."/>
            <person name="Shenoy N."/>
            <person name="Sisk P."/>
            <person name="Stolte C."/>
            <person name="Sykes S."/>
            <person name="Thomson T."/>
            <person name="Walk T."/>
            <person name="White J."/>
            <person name="Yandava C."/>
            <person name="Sibley C.D."/>
            <person name="Field T.R."/>
            <person name="Grinwis M."/>
            <person name="Eshaghurshan C.S."/>
            <person name="Surette M.G."/>
            <person name="Haas B."/>
            <person name="Nusbaum C."/>
            <person name="Birren B."/>
        </authorList>
    </citation>
    <scope>NUCLEOTIDE SEQUENCE [LARGE SCALE GENOMIC DNA]</scope>
    <source>
        <strain evidence="2">ATCC 700633</strain>
    </source>
</reference>
<evidence type="ECO:0000313" key="2">
    <source>
        <dbReference type="EMBL" id="EEW93147.1"/>
    </source>
</evidence>
<dbReference type="InterPro" id="IPR002575">
    <property type="entry name" value="Aminoglycoside_PTrfase"/>
</dbReference>
<feature type="domain" description="Aminoglycoside phosphotransferase" evidence="1">
    <location>
        <begin position="40"/>
        <end position="222"/>
    </location>
</feature>
<accession>D0BJ94</accession>